<feature type="repeat" description="TPR" evidence="3">
    <location>
        <begin position="306"/>
        <end position="339"/>
    </location>
</feature>
<name>A0A8D8VX49_9HEMI</name>
<evidence type="ECO:0000256" key="4">
    <source>
        <dbReference type="SAM" id="MobiDB-lite"/>
    </source>
</evidence>
<keyword evidence="1" id="KW-0677">Repeat</keyword>
<protein>
    <submittedName>
        <fullName evidence="6">DnaJ homolog subfamily C member 7</fullName>
    </submittedName>
</protein>
<dbReference type="InterPro" id="IPR019734">
    <property type="entry name" value="TPR_rpt"/>
</dbReference>
<dbReference type="SMART" id="SM00028">
    <property type="entry name" value="TPR"/>
    <property type="match status" value="7"/>
</dbReference>
<sequence length="529" mass="59642">MAAVQIETIDLENTKDDDVVLIPNENEDDSLTEKARELAAEKHKEVGNTQYKLKQYSKALKCYTEAINICPAVAAYYGNRSACYMMLGMYTYALDDAKHALSLDPKFSKALIRQIKCNIALGDVPTAHANLKTLAELDPSNPAIAQETKAFEAMAKNFDGASKAFSGNDYRTAMFYLDRAMDLGVACKTYKLMKAECLAHLNRLQEAQEIANSILATDKQNPDAVFVRGLCLYYDDKMDLAANHFQLLLKLAPDHAKAKETYKRAKLLKAKKDEGNVKFVAGNNQEAFDIYTEALKIDARNININSKLLHNRATVLFRMGKYNEAIADCTLALEKDPNYLKALIRRSKCFYELGQYKECVQDAEKINKMDSSRENRAFLEDAKRLLKRSEVKDYYKILGVTKNASSDDIKKAYRKRALVHHPDRHTNATHAEKQEQEKLFKEVGEAYGILSDPTKRSRYDRGEDVMEEGGMGGHAGANLFEQHLFQTYFDPTGGRGGSGVRFQYYHGQPLHQTSPPSASSCNRPRKPRT</sequence>
<dbReference type="InterPro" id="IPR011990">
    <property type="entry name" value="TPR-like_helical_dom_sf"/>
</dbReference>
<feature type="region of interest" description="Disordered" evidence="4">
    <location>
        <begin position="507"/>
        <end position="529"/>
    </location>
</feature>
<dbReference type="AlphaFoldDB" id="A0A8D8VX49"/>
<dbReference type="InterPro" id="IPR001623">
    <property type="entry name" value="DnaJ_domain"/>
</dbReference>
<dbReference type="Pfam" id="PF00515">
    <property type="entry name" value="TPR_1"/>
    <property type="match status" value="1"/>
</dbReference>
<dbReference type="EMBL" id="HBUF01104983">
    <property type="protein sequence ID" value="CAG6638983.1"/>
    <property type="molecule type" value="Transcribed_RNA"/>
</dbReference>
<dbReference type="PANTHER" id="PTHR45188">
    <property type="entry name" value="DNAJ PROTEIN P58IPK HOMOLOG"/>
    <property type="match status" value="1"/>
</dbReference>
<evidence type="ECO:0000256" key="1">
    <source>
        <dbReference type="ARBA" id="ARBA00022737"/>
    </source>
</evidence>
<dbReference type="EMBL" id="HBUF01626584">
    <property type="protein sequence ID" value="CAG6782293.1"/>
    <property type="molecule type" value="Transcribed_RNA"/>
</dbReference>
<evidence type="ECO:0000256" key="2">
    <source>
        <dbReference type="ARBA" id="ARBA00022803"/>
    </source>
</evidence>
<evidence type="ECO:0000259" key="5">
    <source>
        <dbReference type="PROSITE" id="PS50076"/>
    </source>
</evidence>
<proteinExistence type="predicted"/>
<dbReference type="PROSITE" id="PS50076">
    <property type="entry name" value="DNAJ_2"/>
    <property type="match status" value="1"/>
</dbReference>
<feature type="compositionally biased region" description="Polar residues" evidence="4">
    <location>
        <begin position="510"/>
        <end position="522"/>
    </location>
</feature>
<feature type="repeat" description="TPR" evidence="3">
    <location>
        <begin position="74"/>
        <end position="107"/>
    </location>
</feature>
<dbReference type="Gene3D" id="1.10.287.110">
    <property type="entry name" value="DnaJ domain"/>
    <property type="match status" value="1"/>
</dbReference>
<reference evidence="6" key="1">
    <citation type="submission" date="2021-05" db="EMBL/GenBank/DDBJ databases">
        <authorList>
            <person name="Alioto T."/>
            <person name="Alioto T."/>
            <person name="Gomez Garrido J."/>
        </authorList>
    </citation>
    <scope>NUCLEOTIDE SEQUENCE</scope>
</reference>
<accession>A0A8D8VX49</accession>
<dbReference type="Pfam" id="PF00226">
    <property type="entry name" value="DnaJ"/>
    <property type="match status" value="1"/>
</dbReference>
<evidence type="ECO:0000256" key="3">
    <source>
        <dbReference type="PROSITE-ProRule" id="PRU00339"/>
    </source>
</evidence>
<organism evidence="6">
    <name type="scientific">Cacopsylla melanoneura</name>
    <dbReference type="NCBI Taxonomy" id="428564"/>
    <lineage>
        <taxon>Eukaryota</taxon>
        <taxon>Metazoa</taxon>
        <taxon>Ecdysozoa</taxon>
        <taxon>Arthropoda</taxon>
        <taxon>Hexapoda</taxon>
        <taxon>Insecta</taxon>
        <taxon>Pterygota</taxon>
        <taxon>Neoptera</taxon>
        <taxon>Paraneoptera</taxon>
        <taxon>Hemiptera</taxon>
        <taxon>Sternorrhyncha</taxon>
        <taxon>Psylloidea</taxon>
        <taxon>Psyllidae</taxon>
        <taxon>Psyllinae</taxon>
        <taxon>Cacopsylla</taxon>
    </lineage>
</organism>
<dbReference type="CDD" id="cd06257">
    <property type="entry name" value="DnaJ"/>
    <property type="match status" value="1"/>
</dbReference>
<dbReference type="SUPFAM" id="SSF48452">
    <property type="entry name" value="TPR-like"/>
    <property type="match status" value="3"/>
</dbReference>
<dbReference type="Gene3D" id="1.25.40.10">
    <property type="entry name" value="Tetratricopeptide repeat domain"/>
    <property type="match status" value="1"/>
</dbReference>
<dbReference type="InterPro" id="IPR013105">
    <property type="entry name" value="TPR_2"/>
</dbReference>
<keyword evidence="2 3" id="KW-0802">TPR repeat</keyword>
<feature type="domain" description="J" evidence="5">
    <location>
        <begin position="393"/>
        <end position="463"/>
    </location>
</feature>
<dbReference type="PANTHER" id="PTHR45188:SF2">
    <property type="entry name" value="DNAJ HOMOLOG SUBFAMILY C MEMBER 7"/>
    <property type="match status" value="1"/>
</dbReference>
<feature type="repeat" description="TPR" evidence="3">
    <location>
        <begin position="40"/>
        <end position="73"/>
    </location>
</feature>
<dbReference type="InterPro" id="IPR036869">
    <property type="entry name" value="J_dom_sf"/>
</dbReference>
<dbReference type="Pfam" id="PF07719">
    <property type="entry name" value="TPR_2"/>
    <property type="match status" value="1"/>
</dbReference>
<dbReference type="SMART" id="SM00271">
    <property type="entry name" value="DnaJ"/>
    <property type="match status" value="1"/>
</dbReference>
<evidence type="ECO:0000313" key="6">
    <source>
        <dbReference type="EMBL" id="CAG6638983.1"/>
    </source>
</evidence>
<dbReference type="PROSITE" id="PS50005">
    <property type="entry name" value="TPR"/>
    <property type="match status" value="3"/>
</dbReference>
<dbReference type="PRINTS" id="PR00625">
    <property type="entry name" value="JDOMAIN"/>
</dbReference>
<dbReference type="SUPFAM" id="SSF46565">
    <property type="entry name" value="Chaperone J-domain"/>
    <property type="match status" value="1"/>
</dbReference>